<dbReference type="Proteomes" id="UP000594118">
    <property type="component" value="Chromosome"/>
</dbReference>
<dbReference type="GO" id="GO:0043565">
    <property type="term" value="F:sequence-specific DNA binding"/>
    <property type="evidence" value="ECO:0007669"/>
    <property type="project" value="InterPro"/>
</dbReference>
<reference evidence="1 2" key="1">
    <citation type="submission" date="2019-10" db="EMBL/GenBank/DDBJ databases">
        <title>Pseudopuniceibacterium sp. HQ09 islated from Antarctica.</title>
        <authorList>
            <person name="Liao L."/>
            <person name="Su S."/>
            <person name="Chen B."/>
            <person name="Yu Y."/>
        </authorList>
    </citation>
    <scope>NUCLEOTIDE SEQUENCE [LARGE SCALE GENOMIC DNA]</scope>
    <source>
        <strain evidence="1 2">HQ09</strain>
    </source>
</reference>
<keyword evidence="2" id="KW-1185">Reference proteome</keyword>
<evidence type="ECO:0000313" key="1">
    <source>
        <dbReference type="EMBL" id="QOL80499.1"/>
    </source>
</evidence>
<accession>A0A7L9WJU4</accession>
<protein>
    <submittedName>
        <fullName evidence="1">Transposase</fullName>
    </submittedName>
</protein>
<dbReference type="EMBL" id="CP045201">
    <property type="protein sequence ID" value="QOL80499.1"/>
    <property type="molecule type" value="Genomic_DNA"/>
</dbReference>
<dbReference type="SUPFAM" id="SSF48295">
    <property type="entry name" value="TrpR-like"/>
    <property type="match status" value="1"/>
</dbReference>
<name>A0A7L9WJU4_9RHOB</name>
<gene>
    <name evidence="1" type="ORF">F3W81_06535</name>
</gene>
<dbReference type="KEGG" id="pshq:F3W81_06535"/>
<dbReference type="InterPro" id="IPR036388">
    <property type="entry name" value="WH-like_DNA-bd_sf"/>
</dbReference>
<sequence length="117" mass="12934">MCVTMDGSIKRWTAKRKTAQVIAIIQGETTVAAAGRSFDLTPSEIESRVGDAKRGMELEADRGCSAAAQAPRMSPLANPFYIHAHYDKPLKNLQEAYGEAMLELRARQKLQTLMVRP</sequence>
<dbReference type="AlphaFoldDB" id="A0A7L9WJU4"/>
<organism evidence="1 2">
    <name type="scientific">Pseudooceanicola spongiae</name>
    <dbReference type="NCBI Taxonomy" id="2613965"/>
    <lineage>
        <taxon>Bacteria</taxon>
        <taxon>Pseudomonadati</taxon>
        <taxon>Pseudomonadota</taxon>
        <taxon>Alphaproteobacteria</taxon>
        <taxon>Rhodobacterales</taxon>
        <taxon>Paracoccaceae</taxon>
        <taxon>Pseudooceanicola</taxon>
    </lineage>
</organism>
<dbReference type="Gene3D" id="1.10.10.10">
    <property type="entry name" value="Winged helix-like DNA-binding domain superfamily/Winged helix DNA-binding domain"/>
    <property type="match status" value="1"/>
</dbReference>
<dbReference type="InterPro" id="IPR010921">
    <property type="entry name" value="Trp_repressor/repl_initiator"/>
</dbReference>
<evidence type="ECO:0000313" key="2">
    <source>
        <dbReference type="Proteomes" id="UP000594118"/>
    </source>
</evidence>
<proteinExistence type="predicted"/>